<dbReference type="SMART" id="SM00988">
    <property type="entry name" value="UreE_N"/>
    <property type="match status" value="1"/>
</dbReference>
<evidence type="ECO:0000256" key="3">
    <source>
        <dbReference type="ARBA" id="ARBA00022596"/>
    </source>
</evidence>
<dbReference type="RefSeq" id="WP_146275235.1">
    <property type="nucleotide sequence ID" value="NZ_CP042260.1"/>
</dbReference>
<dbReference type="Pfam" id="PF05194">
    <property type="entry name" value="UreE_C"/>
    <property type="match status" value="1"/>
</dbReference>
<name>A0ABX5Y8A7_9MICC</name>
<dbReference type="Gene3D" id="2.60.260.20">
    <property type="entry name" value="Urease metallochaperone UreE, N-terminal domain"/>
    <property type="match status" value="1"/>
</dbReference>
<evidence type="ECO:0000313" key="8">
    <source>
        <dbReference type="Proteomes" id="UP000320717"/>
    </source>
</evidence>
<dbReference type="Proteomes" id="UP000320717">
    <property type="component" value="Chromosome"/>
</dbReference>
<keyword evidence="4 5" id="KW-0143">Chaperone</keyword>
<dbReference type="Gene3D" id="3.30.70.790">
    <property type="entry name" value="UreE, C-terminal domain"/>
    <property type="match status" value="1"/>
</dbReference>
<dbReference type="InterPro" id="IPR007864">
    <property type="entry name" value="UreE_C_dom"/>
</dbReference>
<sequence length="157" mass="17864">MIIEKLVGNIHEDGSGLLDGRHHEKVILPSADLVKRIQRVSTDHGRELGLRLAPGPDLRDGDILLITDSELITVSVLPTDVLVIAPESIFDMGFIAHSLGNRHLQAQFFDRESEYGADVMVVQYDHTVEDFLKHHHARYERQERIMPVPFRHAEHTH</sequence>
<dbReference type="SUPFAM" id="SSF69737">
    <property type="entry name" value="Urease metallochaperone UreE, C-terminal domain"/>
    <property type="match status" value="1"/>
</dbReference>
<evidence type="ECO:0000256" key="5">
    <source>
        <dbReference type="HAMAP-Rule" id="MF_00822"/>
    </source>
</evidence>
<reference evidence="7 8" key="1">
    <citation type="submission" date="2019-07" db="EMBL/GenBank/DDBJ databases">
        <title>Complete Genome Sequence of drought tolerant Plant Growth-Promoting Rhizobacterium Glutamicibacter halophytocola DR408.</title>
        <authorList>
            <person name="Nishu S.D."/>
            <person name="Lee T.K."/>
        </authorList>
    </citation>
    <scope>NUCLEOTIDE SEQUENCE [LARGE SCALE GENOMIC DNA]</scope>
    <source>
        <strain evidence="7 8">DR408</strain>
    </source>
</reference>
<organism evidence="7 8">
    <name type="scientific">Glutamicibacter halophytocola</name>
    <dbReference type="NCBI Taxonomy" id="1933880"/>
    <lineage>
        <taxon>Bacteria</taxon>
        <taxon>Bacillati</taxon>
        <taxon>Actinomycetota</taxon>
        <taxon>Actinomycetes</taxon>
        <taxon>Micrococcales</taxon>
        <taxon>Micrococcaceae</taxon>
        <taxon>Glutamicibacter</taxon>
    </lineage>
</organism>
<dbReference type="CDD" id="cd00571">
    <property type="entry name" value="UreE"/>
    <property type="match status" value="1"/>
</dbReference>
<evidence type="ECO:0000313" key="7">
    <source>
        <dbReference type="EMBL" id="QDY65420.1"/>
    </source>
</evidence>
<protein>
    <recommendedName>
        <fullName evidence="5">Urease accessory protein UreE</fullName>
    </recommendedName>
</protein>
<comment type="similarity">
    <text evidence="5">Belongs to the UreE family.</text>
</comment>
<keyword evidence="3 5" id="KW-0533">Nickel</keyword>
<evidence type="ECO:0000256" key="1">
    <source>
        <dbReference type="ARBA" id="ARBA00004496"/>
    </source>
</evidence>
<proteinExistence type="inferred from homology"/>
<gene>
    <name evidence="5 7" type="primary">ureE</name>
    <name evidence="7" type="ORF">FQA45_03335</name>
</gene>
<dbReference type="SUPFAM" id="SSF69287">
    <property type="entry name" value="Urease metallochaperone UreE, N-terminal domain"/>
    <property type="match status" value="1"/>
</dbReference>
<feature type="domain" description="UreE urease accessory N-terminal" evidence="6">
    <location>
        <begin position="6"/>
        <end position="72"/>
    </location>
</feature>
<evidence type="ECO:0000256" key="2">
    <source>
        <dbReference type="ARBA" id="ARBA00022490"/>
    </source>
</evidence>
<dbReference type="NCBIfam" id="NF009757">
    <property type="entry name" value="PRK13261.2-3"/>
    <property type="match status" value="1"/>
</dbReference>
<dbReference type="PIRSF" id="PIRSF036402">
    <property type="entry name" value="Ureas_acces_UreE"/>
    <property type="match status" value="1"/>
</dbReference>
<dbReference type="Pfam" id="PF02814">
    <property type="entry name" value="UreE_N"/>
    <property type="match status" value="1"/>
</dbReference>
<evidence type="ECO:0000259" key="6">
    <source>
        <dbReference type="SMART" id="SM00988"/>
    </source>
</evidence>
<evidence type="ECO:0000256" key="4">
    <source>
        <dbReference type="ARBA" id="ARBA00023186"/>
    </source>
</evidence>
<keyword evidence="8" id="KW-1185">Reference proteome</keyword>
<dbReference type="InterPro" id="IPR004029">
    <property type="entry name" value="UreE_N"/>
</dbReference>
<accession>A0ABX5Y8A7</accession>
<comment type="function">
    <text evidence="5">Involved in urease metallocenter assembly. Binds nickel. Probably functions as a nickel donor during metallocenter assembly.</text>
</comment>
<dbReference type="EMBL" id="CP042260">
    <property type="protein sequence ID" value="QDY65420.1"/>
    <property type="molecule type" value="Genomic_DNA"/>
</dbReference>
<dbReference type="HAMAP" id="MF_00822">
    <property type="entry name" value="UreE"/>
    <property type="match status" value="1"/>
</dbReference>
<dbReference type="InterPro" id="IPR012406">
    <property type="entry name" value="UreE"/>
</dbReference>
<keyword evidence="2 5" id="KW-0963">Cytoplasm</keyword>
<comment type="subcellular location">
    <subcellularLocation>
        <location evidence="1 5">Cytoplasm</location>
    </subcellularLocation>
</comment>
<dbReference type="InterPro" id="IPR036118">
    <property type="entry name" value="UreE_N_sf"/>
</dbReference>